<comment type="caution">
    <text evidence="2">The sequence shown here is derived from an EMBL/GenBank/DDBJ whole genome shotgun (WGS) entry which is preliminary data.</text>
</comment>
<evidence type="ECO:0000313" key="2">
    <source>
        <dbReference type="EMBL" id="TCO09539.1"/>
    </source>
</evidence>
<sequence length="190" mass="19615">MASHALIEQHLAELARQLPSDAVDELADGLAATFEHHLADGLDPSAAAAAAIEEFGRPGEIVAAFVRHSPGRRAALGLLMTGPVLAACWGPSLILARAWTWPMPTLAAVALGLGLLAVVAVLALAATSRDSYGRAGLARVGAIWLLLLDTAVVAVVVLAAPALVWLMVVAVAASLTRMALTARTLIVWRG</sequence>
<feature type="transmembrane region" description="Helical" evidence="1">
    <location>
        <begin position="75"/>
        <end position="99"/>
    </location>
</feature>
<protein>
    <recommendedName>
        <fullName evidence="4">DUF1700 domain-containing protein</fullName>
    </recommendedName>
</protein>
<keyword evidence="1" id="KW-0472">Membrane</keyword>
<feature type="transmembrane region" description="Helical" evidence="1">
    <location>
        <begin position="162"/>
        <end position="180"/>
    </location>
</feature>
<evidence type="ECO:0000256" key="1">
    <source>
        <dbReference type="SAM" id="Phobius"/>
    </source>
</evidence>
<accession>A0ABY2B8W7</accession>
<reference evidence="2 3" key="1">
    <citation type="journal article" date="2015" name="Stand. Genomic Sci.">
        <title>Genomic Encyclopedia of Bacterial and Archaeal Type Strains, Phase III: the genomes of soil and plant-associated and newly described type strains.</title>
        <authorList>
            <person name="Whitman W.B."/>
            <person name="Woyke T."/>
            <person name="Klenk H.P."/>
            <person name="Zhou Y."/>
            <person name="Lilburn T.G."/>
            <person name="Beck B.J."/>
            <person name="De Vos P."/>
            <person name="Vandamme P."/>
            <person name="Eisen J.A."/>
            <person name="Garrity G."/>
            <person name="Hugenholtz P."/>
            <person name="Kyrpides N.C."/>
        </authorList>
    </citation>
    <scope>NUCLEOTIDE SEQUENCE [LARGE SCALE GENOMIC DNA]</scope>
    <source>
        <strain evidence="2 3">VKM Ac-2538</strain>
    </source>
</reference>
<dbReference type="EMBL" id="SLWM01000039">
    <property type="protein sequence ID" value="TCO09539.1"/>
    <property type="molecule type" value="Genomic_DNA"/>
</dbReference>
<dbReference type="Proteomes" id="UP000295818">
    <property type="component" value="Unassembled WGS sequence"/>
</dbReference>
<keyword evidence="1" id="KW-0812">Transmembrane</keyword>
<organism evidence="2 3">
    <name type="scientific">Kribbella orskensis</name>
    <dbReference type="NCBI Taxonomy" id="2512216"/>
    <lineage>
        <taxon>Bacteria</taxon>
        <taxon>Bacillati</taxon>
        <taxon>Actinomycetota</taxon>
        <taxon>Actinomycetes</taxon>
        <taxon>Propionibacteriales</taxon>
        <taxon>Kribbellaceae</taxon>
        <taxon>Kribbella</taxon>
    </lineage>
</organism>
<name>A0ABY2B8W7_9ACTN</name>
<dbReference type="RefSeq" id="WP_132197126.1">
    <property type="nucleotide sequence ID" value="NZ_SLWM01000039.1"/>
</dbReference>
<feature type="transmembrane region" description="Helical" evidence="1">
    <location>
        <begin position="105"/>
        <end position="125"/>
    </location>
</feature>
<proteinExistence type="predicted"/>
<gene>
    <name evidence="2" type="ORF">EV644_1396</name>
</gene>
<feature type="transmembrane region" description="Helical" evidence="1">
    <location>
        <begin position="137"/>
        <end position="156"/>
    </location>
</feature>
<keyword evidence="3" id="KW-1185">Reference proteome</keyword>
<evidence type="ECO:0008006" key="4">
    <source>
        <dbReference type="Google" id="ProtNLM"/>
    </source>
</evidence>
<evidence type="ECO:0000313" key="3">
    <source>
        <dbReference type="Proteomes" id="UP000295818"/>
    </source>
</evidence>
<keyword evidence="1" id="KW-1133">Transmembrane helix</keyword>